<dbReference type="EMBL" id="GEDC01022487">
    <property type="protein sequence ID" value="JAS14811.1"/>
    <property type="molecule type" value="Transcribed_RNA"/>
</dbReference>
<dbReference type="EMBL" id="GEDC01024892">
    <property type="protein sequence ID" value="JAS12406.1"/>
    <property type="molecule type" value="Transcribed_RNA"/>
</dbReference>
<gene>
    <name evidence="5" type="ORF">g.6336</name>
    <name evidence="6" type="ORF">g.6338</name>
</gene>
<reference evidence="5" key="1">
    <citation type="submission" date="2015-12" db="EMBL/GenBank/DDBJ databases">
        <title>De novo transcriptome assembly of four potential Pierce s Disease insect vectors from Arizona vineyards.</title>
        <authorList>
            <person name="Tassone E.E."/>
        </authorList>
    </citation>
    <scope>NUCLEOTIDE SEQUENCE</scope>
</reference>
<evidence type="ECO:0000256" key="2">
    <source>
        <dbReference type="PIRSR" id="PIRSR000705-1"/>
    </source>
</evidence>
<feature type="binding site" evidence="3">
    <location>
        <begin position="152"/>
        <end position="156"/>
    </location>
    <ligand>
        <name>ATP</name>
        <dbReference type="ChEBI" id="CHEBI:30616"/>
    </ligand>
</feature>
<evidence type="ECO:0000256" key="1">
    <source>
        <dbReference type="ARBA" id="ARBA00007420"/>
    </source>
</evidence>
<keyword evidence="3" id="KW-0547">Nucleotide-binding</keyword>
<dbReference type="Pfam" id="PF01712">
    <property type="entry name" value="dNK"/>
    <property type="match status" value="1"/>
</dbReference>
<dbReference type="PANTHER" id="PTHR10513">
    <property type="entry name" value="DEOXYNUCLEOSIDE KINASE"/>
    <property type="match status" value="1"/>
</dbReference>
<feature type="domain" description="Deoxynucleoside kinase" evidence="4">
    <location>
        <begin position="13"/>
        <end position="202"/>
    </location>
</feature>
<dbReference type="PANTHER" id="PTHR10513:SF38">
    <property type="entry name" value="DEOXYNUCLEOSIDE KINASE-LIKE PROTEIN"/>
    <property type="match status" value="1"/>
</dbReference>
<evidence type="ECO:0000259" key="4">
    <source>
        <dbReference type="Pfam" id="PF01712"/>
    </source>
</evidence>
<evidence type="ECO:0000256" key="3">
    <source>
        <dbReference type="PIRSR" id="PIRSR000705-3"/>
    </source>
</evidence>
<dbReference type="InterPro" id="IPR002624">
    <property type="entry name" value="DCK/DGK"/>
</dbReference>
<dbReference type="GO" id="GO:0005524">
    <property type="term" value="F:ATP binding"/>
    <property type="evidence" value="ECO:0007669"/>
    <property type="project" value="UniProtKB-KW"/>
</dbReference>
<proteinExistence type="inferred from homology"/>
<feature type="binding site" evidence="3">
    <location>
        <begin position="17"/>
        <end position="25"/>
    </location>
    <ligand>
        <name>ATP</name>
        <dbReference type="ChEBI" id="CHEBI:30616"/>
    </ligand>
</feature>
<comment type="similarity">
    <text evidence="1">Belongs to the DCK/DGK family.</text>
</comment>
<dbReference type="AlphaFoldDB" id="A0A1B6CFZ0"/>
<dbReference type="InterPro" id="IPR031314">
    <property type="entry name" value="DNK_dom"/>
</dbReference>
<keyword evidence="3" id="KW-0067">ATP-binding</keyword>
<name>A0A1B6CFZ0_9HEMI</name>
<dbReference type="SUPFAM" id="SSF52540">
    <property type="entry name" value="P-loop containing nucleoside triphosphate hydrolases"/>
    <property type="match status" value="1"/>
</dbReference>
<dbReference type="GO" id="GO:0019136">
    <property type="term" value="F:deoxynucleoside kinase activity"/>
    <property type="evidence" value="ECO:0007669"/>
    <property type="project" value="InterPro"/>
</dbReference>
<feature type="active site" description="Proton acceptor" evidence="2">
    <location>
        <position position="93"/>
    </location>
</feature>
<accession>A0A1B6CFZ0</accession>
<dbReference type="CDD" id="cd01673">
    <property type="entry name" value="dNK"/>
    <property type="match status" value="1"/>
</dbReference>
<dbReference type="GO" id="GO:0005739">
    <property type="term" value="C:mitochondrion"/>
    <property type="evidence" value="ECO:0007669"/>
    <property type="project" value="TreeGrafter"/>
</dbReference>
<organism evidence="5">
    <name type="scientific">Clastoptera arizonana</name>
    <name type="common">Arizona spittle bug</name>
    <dbReference type="NCBI Taxonomy" id="38151"/>
    <lineage>
        <taxon>Eukaryota</taxon>
        <taxon>Metazoa</taxon>
        <taxon>Ecdysozoa</taxon>
        <taxon>Arthropoda</taxon>
        <taxon>Hexapoda</taxon>
        <taxon>Insecta</taxon>
        <taxon>Pterygota</taxon>
        <taxon>Neoptera</taxon>
        <taxon>Paraneoptera</taxon>
        <taxon>Hemiptera</taxon>
        <taxon>Auchenorrhyncha</taxon>
        <taxon>Cercopoidea</taxon>
        <taxon>Clastopteridae</taxon>
        <taxon>Clastoptera</taxon>
    </lineage>
</organism>
<dbReference type="InterPro" id="IPR050566">
    <property type="entry name" value="Deoxyribonucleoside_kinase"/>
</dbReference>
<dbReference type="InterPro" id="IPR027417">
    <property type="entry name" value="P-loop_NTPase"/>
</dbReference>
<dbReference type="FunFam" id="3.40.50.300:FF:001571">
    <property type="entry name" value="Deoxynucleoside kinase"/>
    <property type="match status" value="1"/>
</dbReference>
<sequence length="239" mass="28169">MTNNESMTKPFRVSIEGNVGSGKSTLMNYFSHFPQVDARPEPIEEWRSVQGHNLLMLTYENPQQWNFPFQHYVQLSRLNLQTKPSSKPVQIIERSLQNNRFCFVEMAHSSGLLSDPNYIALCEWYDWIEKHIDIELDLIVYLRSTPKVVYERMQKRNRPEEKNVPLEYLTKIHQAYEKWLLGQNPEYLPAPVFVLNVDKELKAVNLMYKIVEQYIFGQKLLPMKGYVGEFEVNKIDCSC</sequence>
<evidence type="ECO:0000313" key="6">
    <source>
        <dbReference type="EMBL" id="JAS14811.1"/>
    </source>
</evidence>
<evidence type="ECO:0000313" key="5">
    <source>
        <dbReference type="EMBL" id="JAS12406.1"/>
    </source>
</evidence>
<dbReference type="PIRSF" id="PIRSF000705">
    <property type="entry name" value="DNK"/>
    <property type="match status" value="1"/>
</dbReference>
<protein>
    <recommendedName>
        <fullName evidence="4">Deoxynucleoside kinase domain-containing protein</fullName>
    </recommendedName>
</protein>
<dbReference type="Gene3D" id="3.40.50.300">
    <property type="entry name" value="P-loop containing nucleotide triphosphate hydrolases"/>
    <property type="match status" value="1"/>
</dbReference>